<evidence type="ECO:0000256" key="1">
    <source>
        <dbReference type="SAM" id="SignalP"/>
    </source>
</evidence>
<sequence length="240" mass="24594">MKTLPSCLLVCLLGFFTLISSRSVAASASREVRPVGTFTEVSLANSVLVVLVQGSPQKVEVEGDADDLAHLETTVRASRLRINTVREASQLMSYRFKSSVTVYVTAPILNALSVSGSGSMKAAAGVKAATLSLSLSGSGRLELGQVRADKLESSISGSGSIGLGKGSVAQHEISISGSGIIKAPNVTSEVCRVSISGSGDCYLNATRSLEASIVGSGDVYVTGNPKVSSSTVGSGRVHKS</sequence>
<organism evidence="3 4">
    <name type="scientific">Hymenobacter daecheongensis DSM 21074</name>
    <dbReference type="NCBI Taxonomy" id="1121955"/>
    <lineage>
        <taxon>Bacteria</taxon>
        <taxon>Pseudomonadati</taxon>
        <taxon>Bacteroidota</taxon>
        <taxon>Cytophagia</taxon>
        <taxon>Cytophagales</taxon>
        <taxon>Hymenobacteraceae</taxon>
        <taxon>Hymenobacter</taxon>
    </lineage>
</organism>
<dbReference type="RefSeq" id="WP_073105174.1">
    <property type="nucleotide sequence ID" value="NZ_FQYN01000001.1"/>
</dbReference>
<dbReference type="OrthoDB" id="680270at2"/>
<proteinExistence type="predicted"/>
<dbReference type="Pfam" id="PF10988">
    <property type="entry name" value="DUF2807"/>
    <property type="match status" value="1"/>
</dbReference>
<evidence type="ECO:0000313" key="4">
    <source>
        <dbReference type="Proteomes" id="UP000184418"/>
    </source>
</evidence>
<dbReference type="Gene3D" id="2.160.20.120">
    <property type="match status" value="1"/>
</dbReference>
<protein>
    <submittedName>
        <fullName evidence="3">Putative auto-transporter adhesin, head GIN domain</fullName>
    </submittedName>
</protein>
<gene>
    <name evidence="3" type="ORF">SAMN02745146_0632</name>
</gene>
<dbReference type="AlphaFoldDB" id="A0A1M6AGX4"/>
<keyword evidence="4" id="KW-1185">Reference proteome</keyword>
<reference evidence="3 4" key="1">
    <citation type="submission" date="2016-11" db="EMBL/GenBank/DDBJ databases">
        <authorList>
            <person name="Jaros S."/>
            <person name="Januszkiewicz K."/>
            <person name="Wedrychowicz H."/>
        </authorList>
    </citation>
    <scope>NUCLEOTIDE SEQUENCE [LARGE SCALE GENOMIC DNA]</scope>
    <source>
        <strain evidence="3 4">DSM 21074</strain>
    </source>
</reference>
<keyword evidence="1" id="KW-0732">Signal</keyword>
<dbReference type="InterPro" id="IPR021255">
    <property type="entry name" value="DUF2807"/>
</dbReference>
<accession>A0A1M6AGX4</accession>
<dbReference type="Proteomes" id="UP000184418">
    <property type="component" value="Unassembled WGS sequence"/>
</dbReference>
<name>A0A1M6AGX4_9BACT</name>
<feature type="chain" id="PRO_5013087550" evidence="1">
    <location>
        <begin position="26"/>
        <end position="240"/>
    </location>
</feature>
<dbReference type="PANTHER" id="PTHR39200:SF1">
    <property type="entry name" value="AUTO-TRANSPORTER ADHESIN HEAD GIN DOMAIN-CONTAINING PROTEIN-RELATED"/>
    <property type="match status" value="1"/>
</dbReference>
<dbReference type="EMBL" id="FQYN01000001">
    <property type="protein sequence ID" value="SHI35631.1"/>
    <property type="molecule type" value="Genomic_DNA"/>
</dbReference>
<feature type="signal peptide" evidence="1">
    <location>
        <begin position="1"/>
        <end position="25"/>
    </location>
</feature>
<dbReference type="PANTHER" id="PTHR39200">
    <property type="entry name" value="HYPOTHETICAL EXPORTED PROTEIN"/>
    <property type="match status" value="1"/>
</dbReference>
<dbReference type="STRING" id="1121955.SAMN02745146_0632"/>
<feature type="domain" description="Putative auto-transporter adhesin head GIN" evidence="2">
    <location>
        <begin position="38"/>
        <end position="225"/>
    </location>
</feature>
<evidence type="ECO:0000259" key="2">
    <source>
        <dbReference type="Pfam" id="PF10988"/>
    </source>
</evidence>
<evidence type="ECO:0000313" key="3">
    <source>
        <dbReference type="EMBL" id="SHI35631.1"/>
    </source>
</evidence>